<keyword evidence="7" id="KW-0813">Transport</keyword>
<evidence type="ECO:0000256" key="1">
    <source>
        <dbReference type="ARBA" id="ARBA00003195"/>
    </source>
</evidence>
<evidence type="ECO:0000256" key="16">
    <source>
        <dbReference type="PIRSR" id="PIRSR619342-50"/>
    </source>
</evidence>
<accession>A0A0P1BGE6</accession>
<dbReference type="PANTHER" id="PTHR15224:SF1">
    <property type="entry name" value="NADH DEHYDROGENASE [UBIQUINONE] IRON-SULFUR PROTEIN 5"/>
    <property type="match status" value="1"/>
</dbReference>
<dbReference type="Pfam" id="PF10200">
    <property type="entry name" value="Ndufs5"/>
    <property type="match status" value="1"/>
</dbReference>
<keyword evidence="12" id="KW-0472">Membrane</keyword>
<evidence type="ECO:0000313" key="18">
    <source>
        <dbReference type="EMBL" id="CEH14695.1"/>
    </source>
</evidence>
<dbReference type="PANTHER" id="PTHR15224">
    <property type="entry name" value="NADH DEHYDROGENASE [UBIQUINONE] IRON-SULFUR PROTEIN 5"/>
    <property type="match status" value="1"/>
</dbReference>
<evidence type="ECO:0000256" key="14">
    <source>
        <dbReference type="ARBA" id="ARBA00031222"/>
    </source>
</evidence>
<evidence type="ECO:0000256" key="17">
    <source>
        <dbReference type="SAM" id="MobiDB-lite"/>
    </source>
</evidence>
<evidence type="ECO:0000256" key="5">
    <source>
        <dbReference type="ARBA" id="ARBA00011261"/>
    </source>
</evidence>
<keyword evidence="10" id="KW-0249">Electron transport</keyword>
<feature type="region of interest" description="Disordered" evidence="17">
    <location>
        <begin position="89"/>
        <end position="108"/>
    </location>
</feature>
<dbReference type="Proteomes" id="UP000054845">
    <property type="component" value="Unassembled WGS sequence"/>
</dbReference>
<feature type="disulfide bond" evidence="16">
    <location>
        <begin position="14"/>
        <end position="44"/>
    </location>
</feature>
<reference evidence="18 19" key="1">
    <citation type="submission" date="2014-09" db="EMBL/GenBank/DDBJ databases">
        <authorList>
            <person name="Magalhaes I.L.F."/>
            <person name="Oliveira U."/>
            <person name="Santos F.R."/>
            <person name="Vidigal T.H.D.A."/>
            <person name="Brescovit A.D."/>
            <person name="Santos A.J."/>
        </authorList>
    </citation>
    <scope>NUCLEOTIDE SEQUENCE [LARGE SCALE GENOMIC DNA]</scope>
</reference>
<comment type="function">
    <text evidence="1">Accessory subunit of the mitochondrial membrane respiratory chain NADH dehydrogenase (Complex I), that is believed not to be involved in catalysis. Complex I functions in the transfer of electrons from NADH to the respiratory chain. The immediate electron acceptor for the enzyme is believed to be ubiquinone.</text>
</comment>
<sequence length="108" mass="12385">MSPLHQPRSGPSRCYANWQEFMSCYASADTPTQCIRPRDDYLECLHHTKEMARAKTIREHWIQRQAHDAKKAREAGEVRATGSIMSLGLVEQGAKGEQEQQQQQKESK</sequence>
<feature type="disulfide bond" evidence="16">
    <location>
        <begin position="24"/>
        <end position="34"/>
    </location>
</feature>
<keyword evidence="8" id="KW-0679">Respiratory chain</keyword>
<comment type="subunit">
    <text evidence="5">Mammalian complex I is composed of 45 different subunits. This is a component of the iron-sulfur (IP) fragment of the enzyme.</text>
</comment>
<keyword evidence="11" id="KW-0496">Mitochondrion</keyword>
<evidence type="ECO:0000256" key="7">
    <source>
        <dbReference type="ARBA" id="ARBA00022448"/>
    </source>
</evidence>
<evidence type="ECO:0000256" key="8">
    <source>
        <dbReference type="ARBA" id="ARBA00022660"/>
    </source>
</evidence>
<keyword evidence="13 16" id="KW-1015">Disulfide bond</keyword>
<evidence type="ECO:0000256" key="9">
    <source>
        <dbReference type="ARBA" id="ARBA00022792"/>
    </source>
</evidence>
<evidence type="ECO:0000256" key="4">
    <source>
        <dbReference type="ARBA" id="ARBA00007372"/>
    </source>
</evidence>
<evidence type="ECO:0000256" key="3">
    <source>
        <dbReference type="ARBA" id="ARBA00004637"/>
    </source>
</evidence>
<name>A0A0P1BGE6_9BASI</name>
<comment type="similarity">
    <text evidence="4">Belongs to the complex I NDUFS5 subunit family.</text>
</comment>
<dbReference type="GO" id="GO:0032981">
    <property type="term" value="P:mitochondrial respiratory chain complex I assembly"/>
    <property type="evidence" value="ECO:0007669"/>
    <property type="project" value="TreeGrafter"/>
</dbReference>
<dbReference type="AlphaFoldDB" id="A0A0P1BGE6"/>
<dbReference type="EMBL" id="CCYA01000247">
    <property type="protein sequence ID" value="CEH14695.1"/>
    <property type="molecule type" value="Genomic_DNA"/>
</dbReference>
<dbReference type="CDD" id="cd24141">
    <property type="entry name" value="NDUFS5-like"/>
    <property type="match status" value="1"/>
</dbReference>
<evidence type="ECO:0000256" key="12">
    <source>
        <dbReference type="ARBA" id="ARBA00023136"/>
    </source>
</evidence>
<dbReference type="GO" id="GO:0005758">
    <property type="term" value="C:mitochondrial intermembrane space"/>
    <property type="evidence" value="ECO:0007669"/>
    <property type="project" value="UniProtKB-SubCell"/>
</dbReference>
<evidence type="ECO:0000256" key="15">
    <source>
        <dbReference type="ARBA" id="ARBA00032739"/>
    </source>
</evidence>
<organism evidence="18 19">
    <name type="scientific">Ceraceosorus bombacis</name>
    <dbReference type="NCBI Taxonomy" id="401625"/>
    <lineage>
        <taxon>Eukaryota</taxon>
        <taxon>Fungi</taxon>
        <taxon>Dikarya</taxon>
        <taxon>Basidiomycota</taxon>
        <taxon>Ustilaginomycotina</taxon>
        <taxon>Exobasidiomycetes</taxon>
        <taxon>Ceraceosorales</taxon>
        <taxon>Ceraceosoraceae</taxon>
        <taxon>Ceraceosorus</taxon>
    </lineage>
</organism>
<dbReference type="OrthoDB" id="9992197at2759"/>
<evidence type="ECO:0000256" key="10">
    <source>
        <dbReference type="ARBA" id="ARBA00022982"/>
    </source>
</evidence>
<dbReference type="STRING" id="401625.A0A0P1BGE6"/>
<evidence type="ECO:0000256" key="11">
    <source>
        <dbReference type="ARBA" id="ARBA00023128"/>
    </source>
</evidence>
<keyword evidence="19" id="KW-1185">Reference proteome</keyword>
<evidence type="ECO:0000313" key="19">
    <source>
        <dbReference type="Proteomes" id="UP000054845"/>
    </source>
</evidence>
<evidence type="ECO:0000256" key="13">
    <source>
        <dbReference type="ARBA" id="ARBA00023157"/>
    </source>
</evidence>
<feature type="compositionally biased region" description="Low complexity" evidence="17">
    <location>
        <begin position="91"/>
        <end position="108"/>
    </location>
</feature>
<dbReference type="GO" id="GO:0005743">
    <property type="term" value="C:mitochondrial inner membrane"/>
    <property type="evidence" value="ECO:0007669"/>
    <property type="project" value="UniProtKB-SubCell"/>
</dbReference>
<evidence type="ECO:0000256" key="2">
    <source>
        <dbReference type="ARBA" id="ARBA00004569"/>
    </source>
</evidence>
<keyword evidence="9" id="KW-0999">Mitochondrion inner membrane</keyword>
<dbReference type="InterPro" id="IPR019342">
    <property type="entry name" value="NADH_UbQ_OxRdtase_FeS-su5"/>
</dbReference>
<proteinExistence type="inferred from homology"/>
<evidence type="ECO:0000256" key="6">
    <source>
        <dbReference type="ARBA" id="ARBA00013482"/>
    </source>
</evidence>
<comment type="subcellular location">
    <subcellularLocation>
        <location evidence="3">Mitochondrion inner membrane</location>
        <topology evidence="3">Peripheral membrane protein</topology>
    </subcellularLocation>
    <subcellularLocation>
        <location evidence="2">Mitochondrion intermembrane space</location>
    </subcellularLocation>
</comment>
<protein>
    <recommendedName>
        <fullName evidence="6">NADH dehydrogenase [ubiquinone] iron-sulfur protein 5</fullName>
    </recommendedName>
    <alternativeName>
        <fullName evidence="14">Complex I-15 kDa</fullName>
    </alternativeName>
    <alternativeName>
        <fullName evidence="15">NADH-ubiquinone oxidoreductase 15 kDa subunit</fullName>
    </alternativeName>
</protein>